<keyword evidence="1" id="KW-0175">Coiled coil</keyword>
<protein>
    <submittedName>
        <fullName evidence="3">Uncharacterized protein LOC111276647 isoform X2</fullName>
    </submittedName>
</protein>
<accession>A0A6P5WRI5</accession>
<organism evidence="2 3">
    <name type="scientific">Durio zibethinus</name>
    <name type="common">Durian</name>
    <dbReference type="NCBI Taxonomy" id="66656"/>
    <lineage>
        <taxon>Eukaryota</taxon>
        <taxon>Viridiplantae</taxon>
        <taxon>Streptophyta</taxon>
        <taxon>Embryophyta</taxon>
        <taxon>Tracheophyta</taxon>
        <taxon>Spermatophyta</taxon>
        <taxon>Magnoliopsida</taxon>
        <taxon>eudicotyledons</taxon>
        <taxon>Gunneridae</taxon>
        <taxon>Pentapetalae</taxon>
        <taxon>rosids</taxon>
        <taxon>malvids</taxon>
        <taxon>Malvales</taxon>
        <taxon>Malvaceae</taxon>
        <taxon>Helicteroideae</taxon>
        <taxon>Durio</taxon>
    </lineage>
</organism>
<dbReference type="GeneID" id="111276647"/>
<evidence type="ECO:0000256" key="1">
    <source>
        <dbReference type="SAM" id="Coils"/>
    </source>
</evidence>
<keyword evidence="2" id="KW-1185">Reference proteome</keyword>
<evidence type="ECO:0000313" key="2">
    <source>
        <dbReference type="Proteomes" id="UP000515121"/>
    </source>
</evidence>
<name>A0A6P5WRI5_DURZI</name>
<sequence>MEVVQVKTPEKTSFRAFTTAAVNHPALVSSGEVHHMAIEECLSTEASIVFDDYLRKAENKRKIDKAYRERCKMKKLQMEQDMVTFVEENKRLKIENESLKEKNASMNQILQSRRKELNEVNPDMCQENQKLKDENAQLTEMVKLSDEQLKIVKENGKLHHENMLLKVQIDALCGKIVHQNSKICGHKLLG</sequence>
<feature type="coiled-coil region" evidence="1">
    <location>
        <begin position="82"/>
        <end position="148"/>
    </location>
</feature>
<proteinExistence type="predicted"/>
<dbReference type="Proteomes" id="UP000515121">
    <property type="component" value="Unplaced"/>
</dbReference>
<dbReference type="RefSeq" id="XP_022718131.1">
    <property type="nucleotide sequence ID" value="XM_022862396.1"/>
</dbReference>
<reference evidence="3" key="1">
    <citation type="submission" date="2025-08" db="UniProtKB">
        <authorList>
            <consortium name="RefSeq"/>
        </authorList>
    </citation>
    <scope>IDENTIFICATION</scope>
    <source>
        <tissue evidence="3">Fruit stalk</tissue>
    </source>
</reference>
<dbReference type="AlphaFoldDB" id="A0A6P5WRI5"/>
<gene>
    <name evidence="3" type="primary">LOC111276647</name>
</gene>
<evidence type="ECO:0000313" key="3">
    <source>
        <dbReference type="RefSeq" id="XP_022718131.1"/>
    </source>
</evidence>